<sequence length="82" mass="8912">MNHWVRSKDICLAAMRNNAKEEMGMRALTSPEAGVAQGRQDLGLIICSGCEEMVDTIPTDGVKIIHGYCGKGECERNTAQNS</sequence>
<reference evidence="1" key="1">
    <citation type="submission" date="2016-08" db="EMBL/GenBank/DDBJ databases">
        <title>Complete Genome Seqeunce of Paenibacillus sp. nov. IHBB 9852 from high altitute lake of Indian trans-Himalayas.</title>
        <authorList>
            <person name="Kiran S."/>
            <person name="Swarnkar M.K."/>
            <person name="Rana A."/>
            <person name="Tewari R."/>
            <person name="Gulati A."/>
        </authorList>
    </citation>
    <scope>NUCLEOTIDE SEQUENCE [LARGE SCALE GENOMIC DNA]</scope>
    <source>
        <strain evidence="1">IHBB 9852</strain>
    </source>
</reference>
<dbReference type="AlphaFoldDB" id="A0A1B2E4C7"/>
<gene>
    <name evidence="1" type="ORF">BBD41_20580</name>
</gene>
<dbReference type="KEGG" id="pib:BBD41_20580"/>
<protein>
    <recommendedName>
        <fullName evidence="2">GapA-binding peptide SR1P</fullName>
    </recommendedName>
</protein>
<dbReference type="EMBL" id="CP016809">
    <property type="protein sequence ID" value="ANY74762.1"/>
    <property type="molecule type" value="Genomic_DNA"/>
</dbReference>
<name>A0A1B2E4C7_9BACL</name>
<accession>A0A1B2E4C7</accession>
<proteinExistence type="predicted"/>
<organism evidence="1">
    <name type="scientific">Paenibacillus ihbetae</name>
    <dbReference type="NCBI Taxonomy" id="1870820"/>
    <lineage>
        <taxon>Bacteria</taxon>
        <taxon>Bacillati</taxon>
        <taxon>Bacillota</taxon>
        <taxon>Bacilli</taxon>
        <taxon>Bacillales</taxon>
        <taxon>Paenibacillaceae</taxon>
        <taxon>Paenibacillus</taxon>
    </lineage>
</organism>
<evidence type="ECO:0000313" key="1">
    <source>
        <dbReference type="EMBL" id="ANY74762.1"/>
    </source>
</evidence>
<evidence type="ECO:0008006" key="2">
    <source>
        <dbReference type="Google" id="ProtNLM"/>
    </source>
</evidence>